<keyword evidence="2 10" id="KW-0132">Cell division</keyword>
<dbReference type="GO" id="GO:0009252">
    <property type="term" value="P:peptidoglycan biosynthetic process"/>
    <property type="evidence" value="ECO:0007669"/>
    <property type="project" value="UniProtKB-UniRule"/>
</dbReference>
<dbReference type="Pfam" id="PF04101">
    <property type="entry name" value="Glyco_tran_28_C"/>
    <property type="match status" value="1"/>
</dbReference>
<feature type="binding site" evidence="10">
    <location>
        <begin position="16"/>
        <end position="18"/>
    </location>
    <ligand>
        <name>UDP-N-acetyl-alpha-D-glucosamine</name>
        <dbReference type="ChEBI" id="CHEBI:57705"/>
    </ligand>
</feature>
<keyword evidence="9 10" id="KW-0961">Cell wall biogenesis/degradation</keyword>
<dbReference type="GO" id="GO:0005975">
    <property type="term" value="P:carbohydrate metabolic process"/>
    <property type="evidence" value="ECO:0007669"/>
    <property type="project" value="InterPro"/>
</dbReference>
<evidence type="ECO:0000256" key="5">
    <source>
        <dbReference type="ARBA" id="ARBA00022960"/>
    </source>
</evidence>
<comment type="similarity">
    <text evidence="10">Belongs to the glycosyltransferase 28 family. MurG subfamily.</text>
</comment>
<comment type="caution">
    <text evidence="13">The sequence shown here is derived from an EMBL/GenBank/DDBJ whole genome shotgun (WGS) entry which is preliminary data.</text>
</comment>
<organism evidence="13 14">
    <name type="scientific">Cupriavidus cauae</name>
    <dbReference type="NCBI Taxonomy" id="2608999"/>
    <lineage>
        <taxon>Bacteria</taxon>
        <taxon>Pseudomonadati</taxon>
        <taxon>Pseudomonadota</taxon>
        <taxon>Betaproteobacteria</taxon>
        <taxon>Burkholderiales</taxon>
        <taxon>Burkholderiaceae</taxon>
        <taxon>Cupriavidus</taxon>
    </lineage>
</organism>
<dbReference type="NCBIfam" id="TIGR01133">
    <property type="entry name" value="murG"/>
    <property type="match status" value="1"/>
</dbReference>
<dbReference type="Pfam" id="PF03033">
    <property type="entry name" value="Glyco_transf_28"/>
    <property type="match status" value="1"/>
</dbReference>
<dbReference type="Proteomes" id="UP000324324">
    <property type="component" value="Unassembled WGS sequence"/>
</dbReference>
<dbReference type="PANTHER" id="PTHR21015">
    <property type="entry name" value="UDP-N-ACETYLGLUCOSAMINE--N-ACETYLMURAMYL-(PENTAPEPTIDE) PYROPHOSPHORYL-UNDECAPRENOL N-ACETYLGLUCOSAMINE TRANSFERASE 1"/>
    <property type="match status" value="1"/>
</dbReference>
<dbReference type="GO" id="GO:0005886">
    <property type="term" value="C:plasma membrane"/>
    <property type="evidence" value="ECO:0007669"/>
    <property type="project" value="UniProtKB-SubCell"/>
</dbReference>
<comment type="function">
    <text evidence="10">Cell wall formation. Catalyzes the transfer of a GlcNAc subunit on undecaprenyl-pyrophosphoryl-MurNAc-pentapeptide (lipid intermediate I) to form undecaprenyl-pyrophosphoryl-MurNAc-(pentapeptide)GlcNAc (lipid intermediate II).</text>
</comment>
<evidence type="ECO:0000313" key="13">
    <source>
        <dbReference type="EMBL" id="KAA6131116.1"/>
    </source>
</evidence>
<comment type="pathway">
    <text evidence="10">Cell wall biogenesis; peptidoglycan biosynthesis.</text>
</comment>
<evidence type="ECO:0000259" key="11">
    <source>
        <dbReference type="Pfam" id="PF03033"/>
    </source>
</evidence>
<evidence type="ECO:0000256" key="10">
    <source>
        <dbReference type="HAMAP-Rule" id="MF_00033"/>
    </source>
</evidence>
<dbReference type="EMBL" id="VWRN01000010">
    <property type="protein sequence ID" value="KAA6131116.1"/>
    <property type="molecule type" value="Genomic_DNA"/>
</dbReference>
<dbReference type="GO" id="GO:0051991">
    <property type="term" value="F:UDP-N-acetyl-D-glucosamine:N-acetylmuramoyl-L-alanyl-D-glutamyl-meso-2,6-diaminopimelyl-D-alanyl-D-alanine-diphosphoundecaprenol 4-beta-N-acetylglucosaminlytransferase activity"/>
    <property type="evidence" value="ECO:0007669"/>
    <property type="project" value="RHEA"/>
</dbReference>
<dbReference type="RefSeq" id="WP_150082107.1">
    <property type="nucleotide sequence ID" value="NZ_CP080293.1"/>
</dbReference>
<dbReference type="SUPFAM" id="SSF53756">
    <property type="entry name" value="UDP-Glycosyltransferase/glycogen phosphorylase"/>
    <property type="match status" value="1"/>
</dbReference>
<evidence type="ECO:0000256" key="8">
    <source>
        <dbReference type="ARBA" id="ARBA00023306"/>
    </source>
</evidence>
<keyword evidence="7 10" id="KW-0472">Membrane</keyword>
<accession>A0A5M8B9C7</accession>
<feature type="binding site" evidence="10">
    <location>
        <position position="164"/>
    </location>
    <ligand>
        <name>UDP-N-acetyl-alpha-D-glucosamine</name>
        <dbReference type="ChEBI" id="CHEBI:57705"/>
    </ligand>
</feature>
<dbReference type="Gene3D" id="3.40.50.2000">
    <property type="entry name" value="Glycogen Phosphorylase B"/>
    <property type="match status" value="2"/>
</dbReference>
<dbReference type="UniPathway" id="UPA00219"/>
<gene>
    <name evidence="10 13" type="primary">murG</name>
    <name evidence="13" type="ORF">F1599_02220</name>
</gene>
<evidence type="ECO:0000256" key="1">
    <source>
        <dbReference type="ARBA" id="ARBA00022475"/>
    </source>
</evidence>
<keyword evidence="8 10" id="KW-0131">Cell cycle</keyword>
<comment type="catalytic activity">
    <reaction evidence="10">
        <text>di-trans,octa-cis-undecaprenyl diphospho-N-acetyl-alpha-D-muramoyl-L-alanyl-D-glutamyl-meso-2,6-diaminopimeloyl-D-alanyl-D-alanine + UDP-N-acetyl-alpha-D-glucosamine = di-trans,octa-cis-undecaprenyl diphospho-[N-acetyl-alpha-D-glucosaminyl-(1-&gt;4)]-N-acetyl-alpha-D-muramoyl-L-alanyl-D-glutamyl-meso-2,6-diaminopimeloyl-D-alanyl-D-alanine + UDP + H(+)</text>
        <dbReference type="Rhea" id="RHEA:31227"/>
        <dbReference type="ChEBI" id="CHEBI:15378"/>
        <dbReference type="ChEBI" id="CHEBI:57705"/>
        <dbReference type="ChEBI" id="CHEBI:58223"/>
        <dbReference type="ChEBI" id="CHEBI:61387"/>
        <dbReference type="ChEBI" id="CHEBI:61388"/>
        <dbReference type="EC" id="2.4.1.227"/>
    </reaction>
</comment>
<keyword evidence="14" id="KW-1185">Reference proteome</keyword>
<sequence length="358" mass="37875">MSSTQPRTLLVMAGGTGGHVFPGLAVAHALRAQGWRVVWLGNRTGMEATLVPKHDIPMEFIQFGGLRGKGLLTKLLLPLNLLRAFWQSIGALRRVRPSVVLGMGGYITFPAGMMASLLGRPLVLHEQNSIAGLANKVLAKVADRVLCAFPQTLPGAEWTGNPVREEVAALIEPAARYDARQGPLRLLVVGGSLGAAALNAVVPQALALLPEGERPLVRHQAGVKQIDTLRANYAAAGVAAEAVPFIDDMAQAYADADLVICRAGAMTVSEVAAAGVAALFVPFPHAVDDHQTTNARFLSEQGAALLVQQNALTAEGLAQTLARLSRPQLKEMAQRARGLAKPDATRRVAQVCSELARD</sequence>
<dbReference type="InterPro" id="IPR007235">
    <property type="entry name" value="Glyco_trans_28_C"/>
</dbReference>
<dbReference type="InterPro" id="IPR004276">
    <property type="entry name" value="GlycoTrans_28_N"/>
</dbReference>
<dbReference type="GO" id="GO:0050511">
    <property type="term" value="F:undecaprenyldiphospho-muramoylpentapeptide beta-N-acetylglucosaminyltransferase activity"/>
    <property type="evidence" value="ECO:0007669"/>
    <property type="project" value="UniProtKB-UniRule"/>
</dbReference>
<keyword evidence="3 10" id="KW-0328">Glycosyltransferase</keyword>
<dbReference type="HAMAP" id="MF_00033">
    <property type="entry name" value="MurG"/>
    <property type="match status" value="1"/>
</dbReference>
<feature type="binding site" evidence="10">
    <location>
        <position position="246"/>
    </location>
    <ligand>
        <name>UDP-N-acetyl-alpha-D-glucosamine</name>
        <dbReference type="ChEBI" id="CHEBI:57705"/>
    </ligand>
</feature>
<keyword evidence="5 10" id="KW-0133">Cell shape</keyword>
<comment type="subcellular location">
    <subcellularLocation>
        <location evidence="10">Cell membrane</location>
        <topology evidence="10">Peripheral membrane protein</topology>
        <orientation evidence="10">Cytoplasmic side</orientation>
    </subcellularLocation>
</comment>
<protein>
    <recommendedName>
        <fullName evidence="10">UDP-N-acetylglucosamine--N-acetylmuramyl-(pentapeptide) pyrophosphoryl-undecaprenol N-acetylglucosamine transferase</fullName>
        <ecNumber evidence="10">2.4.1.227</ecNumber>
    </recommendedName>
    <alternativeName>
        <fullName evidence="10">Undecaprenyl-PP-MurNAc-pentapeptide-UDPGlcNAc GlcNAc transferase</fullName>
    </alternativeName>
</protein>
<dbReference type="PANTHER" id="PTHR21015:SF22">
    <property type="entry name" value="GLYCOSYLTRANSFERASE"/>
    <property type="match status" value="1"/>
</dbReference>
<feature type="binding site" evidence="10">
    <location>
        <position position="192"/>
    </location>
    <ligand>
        <name>UDP-N-acetyl-alpha-D-glucosamine</name>
        <dbReference type="ChEBI" id="CHEBI:57705"/>
    </ligand>
</feature>
<keyword evidence="4 10" id="KW-0808">Transferase</keyword>
<dbReference type="EC" id="2.4.1.227" evidence="10"/>
<evidence type="ECO:0000256" key="3">
    <source>
        <dbReference type="ARBA" id="ARBA00022676"/>
    </source>
</evidence>
<feature type="domain" description="Glycosyl transferase family 28 C-terminal" evidence="12">
    <location>
        <begin position="186"/>
        <end position="345"/>
    </location>
</feature>
<dbReference type="GO" id="GO:0051301">
    <property type="term" value="P:cell division"/>
    <property type="evidence" value="ECO:0007669"/>
    <property type="project" value="UniProtKB-KW"/>
</dbReference>
<evidence type="ECO:0000313" key="14">
    <source>
        <dbReference type="Proteomes" id="UP000324324"/>
    </source>
</evidence>
<name>A0A5M8B9C7_9BURK</name>
<dbReference type="GO" id="GO:0071555">
    <property type="term" value="P:cell wall organization"/>
    <property type="evidence" value="ECO:0007669"/>
    <property type="project" value="UniProtKB-KW"/>
</dbReference>
<feature type="binding site" evidence="10">
    <location>
        <position position="128"/>
    </location>
    <ligand>
        <name>UDP-N-acetyl-alpha-D-glucosamine</name>
        <dbReference type="ChEBI" id="CHEBI:57705"/>
    </ligand>
</feature>
<feature type="binding site" evidence="10">
    <location>
        <position position="291"/>
    </location>
    <ligand>
        <name>UDP-N-acetyl-alpha-D-glucosamine</name>
        <dbReference type="ChEBI" id="CHEBI:57705"/>
    </ligand>
</feature>
<dbReference type="CDD" id="cd03785">
    <property type="entry name" value="GT28_MurG"/>
    <property type="match status" value="1"/>
</dbReference>
<evidence type="ECO:0000256" key="9">
    <source>
        <dbReference type="ARBA" id="ARBA00023316"/>
    </source>
</evidence>
<proteinExistence type="inferred from homology"/>
<reference evidence="13 14" key="1">
    <citation type="submission" date="2019-09" db="EMBL/GenBank/DDBJ databases">
        <title>Isolation of a novel species in the genus Cupriavidus from patients with sepsis using whole genome sequencing.</title>
        <authorList>
            <person name="Kweon O.J."/>
            <person name="Lee M.-K."/>
        </authorList>
    </citation>
    <scope>NUCLEOTIDE SEQUENCE [LARGE SCALE GENOMIC DNA]</scope>
    <source>
        <strain evidence="13 14">MKL-01</strain>
    </source>
</reference>
<dbReference type="AlphaFoldDB" id="A0A5M8B9C7"/>
<evidence type="ECO:0000256" key="2">
    <source>
        <dbReference type="ARBA" id="ARBA00022618"/>
    </source>
</evidence>
<comment type="caution">
    <text evidence="10">Lacks conserved residue(s) required for the propagation of feature annotation.</text>
</comment>
<dbReference type="InterPro" id="IPR006009">
    <property type="entry name" value="GlcNAc_MurG"/>
</dbReference>
<evidence type="ECO:0000256" key="6">
    <source>
        <dbReference type="ARBA" id="ARBA00022984"/>
    </source>
</evidence>
<feature type="domain" description="Glycosyltransferase family 28 N-terminal" evidence="11">
    <location>
        <begin position="10"/>
        <end position="146"/>
    </location>
</feature>
<dbReference type="GO" id="GO:0008360">
    <property type="term" value="P:regulation of cell shape"/>
    <property type="evidence" value="ECO:0007669"/>
    <property type="project" value="UniProtKB-KW"/>
</dbReference>
<evidence type="ECO:0000259" key="12">
    <source>
        <dbReference type="Pfam" id="PF04101"/>
    </source>
</evidence>
<keyword evidence="6 10" id="KW-0573">Peptidoglycan synthesis</keyword>
<keyword evidence="1 10" id="KW-1003">Cell membrane</keyword>
<evidence type="ECO:0000256" key="4">
    <source>
        <dbReference type="ARBA" id="ARBA00022679"/>
    </source>
</evidence>
<evidence type="ECO:0000256" key="7">
    <source>
        <dbReference type="ARBA" id="ARBA00023136"/>
    </source>
</evidence>